<proteinExistence type="predicted"/>
<dbReference type="Pfam" id="PF06985">
    <property type="entry name" value="HET"/>
    <property type="match status" value="1"/>
</dbReference>
<reference evidence="2" key="1">
    <citation type="submission" date="2020-01" db="EMBL/GenBank/DDBJ databases">
        <authorList>
            <consortium name="DOE Joint Genome Institute"/>
            <person name="Haridas S."/>
            <person name="Albert R."/>
            <person name="Binder M."/>
            <person name="Bloem J."/>
            <person name="Labutti K."/>
            <person name="Salamov A."/>
            <person name="Andreopoulos B."/>
            <person name="Baker S.E."/>
            <person name="Barry K."/>
            <person name="Bills G."/>
            <person name="Bluhm B.H."/>
            <person name="Cannon C."/>
            <person name="Castanera R."/>
            <person name="Culley D.E."/>
            <person name="Daum C."/>
            <person name="Ezra D."/>
            <person name="Gonzalez J.B."/>
            <person name="Henrissat B."/>
            <person name="Kuo A."/>
            <person name="Liang C."/>
            <person name="Lipzen A."/>
            <person name="Lutzoni F."/>
            <person name="Magnuson J."/>
            <person name="Mondo S."/>
            <person name="Nolan M."/>
            <person name="Ohm R."/>
            <person name="Pangilinan J."/>
            <person name="Park H.-J."/>
            <person name="Ramirez L."/>
            <person name="Alfaro M."/>
            <person name="Sun H."/>
            <person name="Tritt A."/>
            <person name="Yoshinaga Y."/>
            <person name="Zwiers L.-H."/>
            <person name="Turgeon B.G."/>
            <person name="Goodwin S.B."/>
            <person name="Spatafora J.W."/>
            <person name="Crous P.W."/>
            <person name="Grigoriev I.V."/>
        </authorList>
    </citation>
    <scope>NUCLEOTIDE SEQUENCE</scope>
    <source>
        <strain evidence="2">IPT5</strain>
    </source>
</reference>
<organism evidence="2 3">
    <name type="scientific">Plenodomus tracheiphilus IPT5</name>
    <dbReference type="NCBI Taxonomy" id="1408161"/>
    <lineage>
        <taxon>Eukaryota</taxon>
        <taxon>Fungi</taxon>
        <taxon>Dikarya</taxon>
        <taxon>Ascomycota</taxon>
        <taxon>Pezizomycotina</taxon>
        <taxon>Dothideomycetes</taxon>
        <taxon>Pleosporomycetidae</taxon>
        <taxon>Pleosporales</taxon>
        <taxon>Pleosporineae</taxon>
        <taxon>Leptosphaeriaceae</taxon>
        <taxon>Plenodomus</taxon>
    </lineage>
</organism>
<sequence>MWLLQCEDGGQLTHTQHVSNAPRYAILSHMWGADREEVTFQDVRHGTGQDKLGYQKIRFCGQQASKDSLDSFWVDTCCIDKSSSAELSEAINSMFRWYQEADKCYVYLSDISIKNNQSLKESRWFTRGWTLQELVAPTSVEFFSAEFEWLGDKSTLLQEIYDSTGIPSGVLQGTTPLSQISVRDRLSWVKSRATKRPEDRAYSLLGIFDVHMPLLYGEGENKAFIRLKEVIHKSSLGPMASDSLTNNQSGRLRCKHRAKTNRLRIRGRSGDITVRGRVVNANTGIKIKNDTSDSYSSASIRGGTGSIEVSNDSEELNSGIYAF</sequence>
<evidence type="ECO:0000259" key="1">
    <source>
        <dbReference type="Pfam" id="PF06985"/>
    </source>
</evidence>
<dbReference type="Proteomes" id="UP000799423">
    <property type="component" value="Unassembled WGS sequence"/>
</dbReference>
<evidence type="ECO:0000313" key="2">
    <source>
        <dbReference type="EMBL" id="KAF2851935.1"/>
    </source>
</evidence>
<dbReference type="PANTHER" id="PTHR10622:SF11">
    <property type="entry name" value="HET-DOMAIN-CONTAINING PROTEIN"/>
    <property type="match status" value="1"/>
</dbReference>
<gene>
    <name evidence="2" type="ORF">T440DRAFT_498002</name>
</gene>
<dbReference type="AlphaFoldDB" id="A0A6A7BBZ4"/>
<name>A0A6A7BBZ4_9PLEO</name>
<feature type="domain" description="Heterokaryon incompatibility" evidence="1">
    <location>
        <begin position="24"/>
        <end position="110"/>
    </location>
</feature>
<protein>
    <submittedName>
        <fullName evidence="2">HET-domain-containing protein</fullName>
    </submittedName>
</protein>
<keyword evidence="3" id="KW-1185">Reference proteome</keyword>
<evidence type="ECO:0000313" key="3">
    <source>
        <dbReference type="Proteomes" id="UP000799423"/>
    </source>
</evidence>
<dbReference type="EMBL" id="MU006300">
    <property type="protein sequence ID" value="KAF2851935.1"/>
    <property type="molecule type" value="Genomic_DNA"/>
</dbReference>
<dbReference type="PANTHER" id="PTHR10622">
    <property type="entry name" value="HET DOMAIN-CONTAINING PROTEIN"/>
    <property type="match status" value="1"/>
</dbReference>
<dbReference type="OrthoDB" id="20872at2759"/>
<dbReference type="InterPro" id="IPR010730">
    <property type="entry name" value="HET"/>
</dbReference>
<accession>A0A6A7BBZ4</accession>